<dbReference type="Gene3D" id="3.30.70.270">
    <property type="match status" value="1"/>
</dbReference>
<dbReference type="InterPro" id="IPR043128">
    <property type="entry name" value="Rev_trsase/Diguanyl_cyclase"/>
</dbReference>
<dbReference type="Proteomes" id="UP001152803">
    <property type="component" value="Unassembled WGS sequence"/>
</dbReference>
<dbReference type="AlphaFoldDB" id="A0A9Q1DV61"/>
<evidence type="ECO:0000313" key="1">
    <source>
        <dbReference type="EMBL" id="KAJ8282427.1"/>
    </source>
</evidence>
<sequence length="118" mass="13595">MTSWYILEPRRSILPMSKVLYRLLENELFVNAKKCDFHCSTTSCLGYIISAGSIRMDPKNVTAVVEWPPPENCWLKIAEWVDRPDLQHSLEPPSVAAWRAEALRGAQSLEELQLFMRC</sequence>
<evidence type="ECO:0000313" key="2">
    <source>
        <dbReference type="Proteomes" id="UP001152803"/>
    </source>
</evidence>
<gene>
    <name evidence="1" type="ORF">COCON_G00049460</name>
</gene>
<comment type="caution">
    <text evidence="1">The sequence shown here is derived from an EMBL/GenBank/DDBJ whole genome shotgun (WGS) entry which is preliminary data.</text>
</comment>
<organism evidence="1 2">
    <name type="scientific">Conger conger</name>
    <name type="common">Conger eel</name>
    <name type="synonym">Muraena conger</name>
    <dbReference type="NCBI Taxonomy" id="82655"/>
    <lineage>
        <taxon>Eukaryota</taxon>
        <taxon>Metazoa</taxon>
        <taxon>Chordata</taxon>
        <taxon>Craniata</taxon>
        <taxon>Vertebrata</taxon>
        <taxon>Euteleostomi</taxon>
        <taxon>Actinopterygii</taxon>
        <taxon>Neopterygii</taxon>
        <taxon>Teleostei</taxon>
        <taxon>Anguilliformes</taxon>
        <taxon>Congridae</taxon>
        <taxon>Conger</taxon>
    </lineage>
</organism>
<dbReference type="SUPFAM" id="SSF56672">
    <property type="entry name" value="DNA/RNA polymerases"/>
    <property type="match status" value="1"/>
</dbReference>
<dbReference type="OrthoDB" id="8052860at2759"/>
<protein>
    <submittedName>
        <fullName evidence="1">Uncharacterized protein</fullName>
    </submittedName>
</protein>
<dbReference type="EMBL" id="JAFJMO010000003">
    <property type="protein sequence ID" value="KAJ8282427.1"/>
    <property type="molecule type" value="Genomic_DNA"/>
</dbReference>
<dbReference type="InterPro" id="IPR043502">
    <property type="entry name" value="DNA/RNA_pol_sf"/>
</dbReference>
<name>A0A9Q1DV61_CONCO</name>
<reference evidence="1" key="1">
    <citation type="journal article" date="2023" name="Science">
        <title>Genome structures resolve the early diversification of teleost fishes.</title>
        <authorList>
            <person name="Parey E."/>
            <person name="Louis A."/>
            <person name="Montfort J."/>
            <person name="Bouchez O."/>
            <person name="Roques C."/>
            <person name="Iampietro C."/>
            <person name="Lluch J."/>
            <person name="Castinel A."/>
            <person name="Donnadieu C."/>
            <person name="Desvignes T."/>
            <person name="Floi Bucao C."/>
            <person name="Jouanno E."/>
            <person name="Wen M."/>
            <person name="Mejri S."/>
            <person name="Dirks R."/>
            <person name="Jansen H."/>
            <person name="Henkel C."/>
            <person name="Chen W.J."/>
            <person name="Zahm M."/>
            <person name="Cabau C."/>
            <person name="Klopp C."/>
            <person name="Thompson A.W."/>
            <person name="Robinson-Rechavi M."/>
            <person name="Braasch I."/>
            <person name="Lecointre G."/>
            <person name="Bobe J."/>
            <person name="Postlethwait J.H."/>
            <person name="Berthelot C."/>
            <person name="Roest Crollius H."/>
            <person name="Guiguen Y."/>
        </authorList>
    </citation>
    <scope>NUCLEOTIDE SEQUENCE</scope>
    <source>
        <strain evidence="1">Concon-B</strain>
    </source>
</reference>
<keyword evidence="2" id="KW-1185">Reference proteome</keyword>
<proteinExistence type="predicted"/>
<accession>A0A9Q1DV61</accession>